<sequence length="42" mass="4582">MAPPLKSGPILFAKYCNGAAESKEENIIIKNIILLFSTMTLT</sequence>
<accession>A0A1W1BS22</accession>
<dbReference type="AlphaFoldDB" id="A0A1W1BS22"/>
<reference evidence="1" key="1">
    <citation type="submission" date="2016-10" db="EMBL/GenBank/DDBJ databases">
        <authorList>
            <person name="de Groot N.N."/>
        </authorList>
    </citation>
    <scope>NUCLEOTIDE SEQUENCE</scope>
</reference>
<protein>
    <submittedName>
        <fullName evidence="1">Uncharacterized protein</fullName>
    </submittedName>
</protein>
<proteinExistence type="predicted"/>
<gene>
    <name evidence="1" type="ORF">MNB_SV-8-1070</name>
</gene>
<dbReference type="EMBL" id="FPHD01000038">
    <property type="protein sequence ID" value="SFV56339.1"/>
    <property type="molecule type" value="Genomic_DNA"/>
</dbReference>
<name>A0A1W1BS22_9ZZZZ</name>
<organism evidence="1">
    <name type="scientific">hydrothermal vent metagenome</name>
    <dbReference type="NCBI Taxonomy" id="652676"/>
    <lineage>
        <taxon>unclassified sequences</taxon>
        <taxon>metagenomes</taxon>
        <taxon>ecological metagenomes</taxon>
    </lineage>
</organism>
<evidence type="ECO:0000313" key="1">
    <source>
        <dbReference type="EMBL" id="SFV56339.1"/>
    </source>
</evidence>